<name>A0A9N8Q0X7_CHRIL</name>
<accession>A0A9N8Q0X7</accession>
<dbReference type="AlphaFoldDB" id="A0A9N8Q0X7"/>
<evidence type="ECO:0000313" key="2">
    <source>
        <dbReference type="Proteomes" id="UP001154114"/>
    </source>
</evidence>
<sequence length="134" mass="14741">MDCPRQAVDEECADFYRLKPLERPHLAYGRGYRVRFRIHRAPAHNCLGPISAAAARCYYDATSYARTCYSAQANNTQRCILALRHAALLARLRGTPDMMDNSGARARPRAPTAVVNGITLELMGRSAASGGMRG</sequence>
<keyword evidence="2" id="KW-1185">Reference proteome</keyword>
<gene>
    <name evidence="1" type="ORF">CINC_LOCUS8732</name>
</gene>
<protein>
    <submittedName>
        <fullName evidence="1">Uncharacterized protein</fullName>
    </submittedName>
</protein>
<dbReference type="EMBL" id="LR824031">
    <property type="protein sequence ID" value="CAD0206439.1"/>
    <property type="molecule type" value="Genomic_DNA"/>
</dbReference>
<evidence type="ECO:0000313" key="1">
    <source>
        <dbReference type="EMBL" id="CAD0206439.1"/>
    </source>
</evidence>
<dbReference type="Proteomes" id="UP001154114">
    <property type="component" value="Chromosome 28"/>
</dbReference>
<organism evidence="1 2">
    <name type="scientific">Chrysodeixis includens</name>
    <name type="common">Soybean looper</name>
    <name type="synonym">Pseudoplusia includens</name>
    <dbReference type="NCBI Taxonomy" id="689277"/>
    <lineage>
        <taxon>Eukaryota</taxon>
        <taxon>Metazoa</taxon>
        <taxon>Ecdysozoa</taxon>
        <taxon>Arthropoda</taxon>
        <taxon>Hexapoda</taxon>
        <taxon>Insecta</taxon>
        <taxon>Pterygota</taxon>
        <taxon>Neoptera</taxon>
        <taxon>Endopterygota</taxon>
        <taxon>Lepidoptera</taxon>
        <taxon>Glossata</taxon>
        <taxon>Ditrysia</taxon>
        <taxon>Noctuoidea</taxon>
        <taxon>Noctuidae</taxon>
        <taxon>Plusiinae</taxon>
        <taxon>Chrysodeixis</taxon>
    </lineage>
</organism>
<proteinExistence type="predicted"/>
<reference evidence="1" key="1">
    <citation type="submission" date="2021-12" db="EMBL/GenBank/DDBJ databases">
        <authorList>
            <person name="King R."/>
        </authorList>
    </citation>
    <scope>NUCLEOTIDE SEQUENCE</scope>
</reference>